<name>A0A936ZNE8_9BURK</name>
<evidence type="ECO:0000313" key="6">
    <source>
        <dbReference type="EMBL" id="MBL0422957.1"/>
    </source>
</evidence>
<evidence type="ECO:0000259" key="5">
    <source>
        <dbReference type="SMART" id="SM00347"/>
    </source>
</evidence>
<protein>
    <submittedName>
        <fullName evidence="6">Winged helix-turn-helix transcriptional regulator</fullName>
    </submittedName>
</protein>
<accession>A0A936ZNE8</accession>
<dbReference type="InterPro" id="IPR036390">
    <property type="entry name" value="WH_DNA-bd_sf"/>
</dbReference>
<sequence length="186" mass="20395">MTREIAAPVIHPRLDGDQYVPALLGVVNNRLVSGASALYLRHFGVGVNEWQVLSVLSNTPASATAHICKTVAMHKTVASRSLRELEAKGLVRIERVDGQRVMSLTDRGQVLHDQIAHVALERERRLLACFDGAEQAQLRELLRRMRTQLDAVDAWTPAIAAQATGPAAKRAGNNTPSRRREAAELP</sequence>
<dbReference type="SMART" id="SM00347">
    <property type="entry name" value="HTH_MARR"/>
    <property type="match status" value="1"/>
</dbReference>
<dbReference type="InterPro" id="IPR036388">
    <property type="entry name" value="WH-like_DNA-bd_sf"/>
</dbReference>
<feature type="domain" description="HTH marR-type" evidence="5">
    <location>
        <begin position="38"/>
        <end position="135"/>
    </location>
</feature>
<gene>
    <name evidence="6" type="ORF">JI739_21655</name>
</gene>
<dbReference type="GO" id="GO:0003700">
    <property type="term" value="F:DNA-binding transcription factor activity"/>
    <property type="evidence" value="ECO:0007669"/>
    <property type="project" value="InterPro"/>
</dbReference>
<keyword evidence="3" id="KW-0804">Transcription</keyword>
<dbReference type="SUPFAM" id="SSF46785">
    <property type="entry name" value="Winged helix' DNA-binding domain"/>
    <property type="match status" value="1"/>
</dbReference>
<keyword evidence="1" id="KW-0805">Transcription regulation</keyword>
<evidence type="ECO:0000256" key="4">
    <source>
        <dbReference type="SAM" id="MobiDB-lite"/>
    </source>
</evidence>
<evidence type="ECO:0000256" key="3">
    <source>
        <dbReference type="ARBA" id="ARBA00023163"/>
    </source>
</evidence>
<keyword evidence="7" id="KW-1185">Reference proteome</keyword>
<dbReference type="Proteomes" id="UP000613011">
    <property type="component" value="Unassembled WGS sequence"/>
</dbReference>
<dbReference type="PANTHER" id="PTHR35790:SF4">
    <property type="entry name" value="HTH-TYPE TRANSCRIPTIONAL REGULATOR PCHR"/>
    <property type="match status" value="1"/>
</dbReference>
<dbReference type="Gene3D" id="1.10.10.10">
    <property type="entry name" value="Winged helix-like DNA-binding domain superfamily/Winged helix DNA-binding domain"/>
    <property type="match status" value="1"/>
</dbReference>
<comment type="caution">
    <text evidence="6">The sequence shown here is derived from an EMBL/GenBank/DDBJ whole genome shotgun (WGS) entry which is preliminary data.</text>
</comment>
<dbReference type="EMBL" id="JAEQNA010000010">
    <property type="protein sequence ID" value="MBL0422957.1"/>
    <property type="molecule type" value="Genomic_DNA"/>
</dbReference>
<dbReference type="InterPro" id="IPR000835">
    <property type="entry name" value="HTH_MarR-typ"/>
</dbReference>
<evidence type="ECO:0000256" key="2">
    <source>
        <dbReference type="ARBA" id="ARBA00023125"/>
    </source>
</evidence>
<evidence type="ECO:0000313" key="7">
    <source>
        <dbReference type="Proteomes" id="UP000613011"/>
    </source>
</evidence>
<dbReference type="RefSeq" id="WP_201686085.1">
    <property type="nucleotide sequence ID" value="NZ_JAEQNA010000010.1"/>
</dbReference>
<reference evidence="6" key="1">
    <citation type="submission" date="2021-01" db="EMBL/GenBank/DDBJ databases">
        <title>Ramlibacter sp. strain AW1 16S ribosomal RNA gene Genome sequencing and assembly.</title>
        <authorList>
            <person name="Kang M."/>
        </authorList>
    </citation>
    <scope>NUCLEOTIDE SEQUENCE</scope>
    <source>
        <strain evidence="6">AW1</strain>
    </source>
</reference>
<dbReference type="InterPro" id="IPR052067">
    <property type="entry name" value="Metal_resp_HTH_trans_reg"/>
</dbReference>
<dbReference type="PANTHER" id="PTHR35790">
    <property type="entry name" value="HTH-TYPE TRANSCRIPTIONAL REGULATOR PCHR"/>
    <property type="match status" value="1"/>
</dbReference>
<evidence type="ECO:0000256" key="1">
    <source>
        <dbReference type="ARBA" id="ARBA00023015"/>
    </source>
</evidence>
<organism evidence="6 7">
    <name type="scientific">Ramlibacter aurantiacus</name>
    <dbReference type="NCBI Taxonomy" id="2801330"/>
    <lineage>
        <taxon>Bacteria</taxon>
        <taxon>Pseudomonadati</taxon>
        <taxon>Pseudomonadota</taxon>
        <taxon>Betaproteobacteria</taxon>
        <taxon>Burkholderiales</taxon>
        <taxon>Comamonadaceae</taxon>
        <taxon>Ramlibacter</taxon>
    </lineage>
</organism>
<feature type="region of interest" description="Disordered" evidence="4">
    <location>
        <begin position="163"/>
        <end position="186"/>
    </location>
</feature>
<keyword evidence="2" id="KW-0238">DNA-binding</keyword>
<proteinExistence type="predicted"/>
<dbReference type="AlphaFoldDB" id="A0A936ZNE8"/>
<dbReference type="Pfam" id="PF12802">
    <property type="entry name" value="MarR_2"/>
    <property type="match status" value="1"/>
</dbReference>
<dbReference type="GO" id="GO:0003677">
    <property type="term" value="F:DNA binding"/>
    <property type="evidence" value="ECO:0007669"/>
    <property type="project" value="UniProtKB-KW"/>
</dbReference>